<proteinExistence type="predicted"/>
<feature type="coiled-coil region" evidence="1">
    <location>
        <begin position="212"/>
        <end position="239"/>
    </location>
</feature>
<protein>
    <submittedName>
        <fullName evidence="3">Uncharacterized protein</fullName>
    </submittedName>
</protein>
<evidence type="ECO:0000256" key="1">
    <source>
        <dbReference type="SAM" id="Coils"/>
    </source>
</evidence>
<name>A0ABD3XKZ5_SINWO</name>
<keyword evidence="4" id="KW-1185">Reference proteome</keyword>
<organism evidence="3 4">
    <name type="scientific">Sinanodonta woodiana</name>
    <name type="common">Chinese pond mussel</name>
    <name type="synonym">Anodonta woodiana</name>
    <dbReference type="NCBI Taxonomy" id="1069815"/>
    <lineage>
        <taxon>Eukaryota</taxon>
        <taxon>Metazoa</taxon>
        <taxon>Spiralia</taxon>
        <taxon>Lophotrochozoa</taxon>
        <taxon>Mollusca</taxon>
        <taxon>Bivalvia</taxon>
        <taxon>Autobranchia</taxon>
        <taxon>Heteroconchia</taxon>
        <taxon>Palaeoheterodonta</taxon>
        <taxon>Unionida</taxon>
        <taxon>Unionoidea</taxon>
        <taxon>Unionidae</taxon>
        <taxon>Unioninae</taxon>
        <taxon>Sinanodonta</taxon>
    </lineage>
</organism>
<comment type="caution">
    <text evidence="3">The sequence shown here is derived from an EMBL/GenBank/DDBJ whole genome shotgun (WGS) entry which is preliminary data.</text>
</comment>
<keyword evidence="1" id="KW-0175">Coiled coil</keyword>
<sequence length="331" mass="37959">MSDNLSDDDLHLYTSQSFQSDVEFGCKRPETATPRATSYSRTRLLSTDLSESDIDLDETNSSHNDQSLKLRTPLAAQRISACSSASTPVHVIAKDKSEKGLLKMILQNQKEILRTKLEERDAAANFKGPIKVPLQIRNAVHEAYASGLDRGLAWQFNKKRFSDQSNEKLTDFLTSYIQGIYPTVDCLVLKAAMTRYYITQKETDTRKTRNKLDEHKVRQVRYERKKEKSKRRLTALDKKETWSLEKKAKVRKVLDKVYMSSDEEGADSGLVSQPPSWESDTFQKVKEILDSKYLDICSTRSKRLLLKRTRGVKKNKDTPDVPEDSKWIIQA</sequence>
<dbReference type="EMBL" id="JBJQND010000002">
    <property type="protein sequence ID" value="KAL3885625.1"/>
    <property type="molecule type" value="Genomic_DNA"/>
</dbReference>
<gene>
    <name evidence="3" type="ORF">ACJMK2_025675</name>
</gene>
<accession>A0ABD3XKZ5</accession>
<dbReference type="Proteomes" id="UP001634394">
    <property type="component" value="Unassembled WGS sequence"/>
</dbReference>
<evidence type="ECO:0000313" key="4">
    <source>
        <dbReference type="Proteomes" id="UP001634394"/>
    </source>
</evidence>
<evidence type="ECO:0000313" key="3">
    <source>
        <dbReference type="EMBL" id="KAL3885625.1"/>
    </source>
</evidence>
<dbReference type="AlphaFoldDB" id="A0ABD3XKZ5"/>
<feature type="region of interest" description="Disordered" evidence="2">
    <location>
        <begin position="310"/>
        <end position="331"/>
    </location>
</feature>
<feature type="compositionally biased region" description="Basic and acidic residues" evidence="2">
    <location>
        <begin position="314"/>
        <end position="331"/>
    </location>
</feature>
<reference evidence="3 4" key="1">
    <citation type="submission" date="2024-11" db="EMBL/GenBank/DDBJ databases">
        <title>Chromosome-level genome assembly of the freshwater bivalve Anodonta woodiana.</title>
        <authorList>
            <person name="Chen X."/>
        </authorList>
    </citation>
    <scope>NUCLEOTIDE SEQUENCE [LARGE SCALE GENOMIC DNA]</scope>
    <source>
        <strain evidence="3">MN2024</strain>
        <tissue evidence="3">Gills</tissue>
    </source>
</reference>
<evidence type="ECO:0000256" key="2">
    <source>
        <dbReference type="SAM" id="MobiDB-lite"/>
    </source>
</evidence>